<evidence type="ECO:0000256" key="2">
    <source>
        <dbReference type="ARBA" id="ARBA00022737"/>
    </source>
</evidence>
<feature type="zinc finger region" description="CR-type" evidence="5">
    <location>
        <begin position="122"/>
        <end position="200"/>
    </location>
</feature>
<keyword evidence="2" id="KW-0677">Repeat</keyword>
<dbReference type="CDD" id="cd06257">
    <property type="entry name" value="DnaJ"/>
    <property type="match status" value="1"/>
</dbReference>
<organism evidence="8 9">
    <name type="scientific">Anncaliia algerae PRA339</name>
    <dbReference type="NCBI Taxonomy" id="1288291"/>
    <lineage>
        <taxon>Eukaryota</taxon>
        <taxon>Fungi</taxon>
        <taxon>Fungi incertae sedis</taxon>
        <taxon>Microsporidia</taxon>
        <taxon>Tubulinosematoidea</taxon>
        <taxon>Tubulinosematidae</taxon>
        <taxon>Anncaliia</taxon>
    </lineage>
</organism>
<dbReference type="Gene3D" id="1.10.287.110">
    <property type="entry name" value="DnaJ domain"/>
    <property type="match status" value="1"/>
</dbReference>
<protein>
    <recommendedName>
        <fullName evidence="10">Chaperone DnaJ</fullName>
    </recommendedName>
</protein>
<dbReference type="InterPro" id="IPR002939">
    <property type="entry name" value="DnaJ_C"/>
</dbReference>
<keyword evidence="4 5" id="KW-0862">Zinc</keyword>
<dbReference type="InterPro" id="IPR008971">
    <property type="entry name" value="HSP40/DnaJ_pept-bd"/>
</dbReference>
<evidence type="ECO:0008006" key="10">
    <source>
        <dbReference type="Google" id="ProtNLM"/>
    </source>
</evidence>
<dbReference type="GO" id="GO:0008270">
    <property type="term" value="F:zinc ion binding"/>
    <property type="evidence" value="ECO:0007669"/>
    <property type="project" value="UniProtKB-KW"/>
</dbReference>
<dbReference type="STRING" id="1288291.A0A059EYN1"/>
<dbReference type="AlphaFoldDB" id="A0A059EYN1"/>
<dbReference type="InterPro" id="IPR036869">
    <property type="entry name" value="J_dom_sf"/>
</dbReference>
<evidence type="ECO:0000256" key="4">
    <source>
        <dbReference type="ARBA" id="ARBA00022833"/>
    </source>
</evidence>
<dbReference type="PROSITE" id="PS51188">
    <property type="entry name" value="ZF_CR"/>
    <property type="match status" value="1"/>
</dbReference>
<name>A0A059EYN1_9MICR</name>
<dbReference type="Pfam" id="PF00226">
    <property type="entry name" value="DnaJ"/>
    <property type="match status" value="1"/>
</dbReference>
<gene>
    <name evidence="8" type="ORF">H312_02747</name>
</gene>
<evidence type="ECO:0000259" key="6">
    <source>
        <dbReference type="PROSITE" id="PS50076"/>
    </source>
</evidence>
<dbReference type="PANTHER" id="PTHR43888">
    <property type="entry name" value="DNAJ-LIKE-2, ISOFORM A-RELATED"/>
    <property type="match status" value="1"/>
</dbReference>
<keyword evidence="1 5" id="KW-0479">Metal-binding</keyword>
<dbReference type="InterPro" id="IPR001623">
    <property type="entry name" value="DnaJ_domain"/>
</dbReference>
<dbReference type="PROSITE" id="PS50076">
    <property type="entry name" value="DNAJ_2"/>
    <property type="match status" value="1"/>
</dbReference>
<feature type="domain" description="CR-type" evidence="7">
    <location>
        <begin position="122"/>
        <end position="200"/>
    </location>
</feature>
<sequence>MSDPQGYYAALGVEPTATDDEINAAYKKLIRIWHPDAGTEARKLRDMQDSPEKEKLKEEIVNKCKKINEAKTILLDPQQRQAYDQPQPEMFDIFDFFGRGRGHKQRDEVHRIQITFEESYVGKDYKLNLTRKKKCNSCNATGGTDISKCNTCRGTGKIKREKHSSFFVTIDETNCTKCTNGEIIKNKCKECNGNKYNSENYVKDIYIPPGTEHNDKFVMKNDENKNVIIKIEVIPSDKYFRIKNHLIIKEIVDLYEVLGGGYIYVKLFNKRIKIKLNKVKDLDKCIRVKGLGFKKGDLYIQPSYKFNSSKENDKIILNRMNKDEECKETYQSDYSDIPAEEEDVRSSFFSGFFGL</sequence>
<dbReference type="InterPro" id="IPR036410">
    <property type="entry name" value="HSP_DnaJ_Cys-rich_dom_sf"/>
</dbReference>
<dbReference type="OrthoDB" id="550424at2759"/>
<dbReference type="EMBL" id="KK365224">
    <property type="protein sequence ID" value="KCZ79859.1"/>
    <property type="molecule type" value="Genomic_DNA"/>
</dbReference>
<dbReference type="SUPFAM" id="SSF49493">
    <property type="entry name" value="HSP40/DnaJ peptide-binding domain"/>
    <property type="match status" value="2"/>
</dbReference>
<accession>A0A059EYN1</accession>
<evidence type="ECO:0000256" key="3">
    <source>
        <dbReference type="ARBA" id="ARBA00022771"/>
    </source>
</evidence>
<dbReference type="Gene3D" id="2.60.260.20">
    <property type="entry name" value="Urease metallochaperone UreE, N-terminal domain"/>
    <property type="match status" value="2"/>
</dbReference>
<evidence type="ECO:0000313" key="8">
    <source>
        <dbReference type="EMBL" id="KCZ79859.1"/>
    </source>
</evidence>
<dbReference type="PRINTS" id="PR00625">
    <property type="entry name" value="JDOMAIN"/>
</dbReference>
<dbReference type="Gene3D" id="2.10.230.10">
    <property type="entry name" value="Heat shock protein DnaJ, cysteine-rich domain"/>
    <property type="match status" value="1"/>
</dbReference>
<dbReference type="Pfam" id="PF01556">
    <property type="entry name" value="DnaJ_C"/>
    <property type="match status" value="1"/>
</dbReference>
<dbReference type="SMART" id="SM00271">
    <property type="entry name" value="DnaJ"/>
    <property type="match status" value="1"/>
</dbReference>
<evidence type="ECO:0000313" key="9">
    <source>
        <dbReference type="Proteomes" id="UP000030655"/>
    </source>
</evidence>
<feature type="domain" description="J" evidence="6">
    <location>
        <begin position="6"/>
        <end position="87"/>
    </location>
</feature>
<dbReference type="VEuPathDB" id="MicrosporidiaDB:H312_02747"/>
<keyword evidence="3 5" id="KW-0863">Zinc-finger</keyword>
<dbReference type="SUPFAM" id="SSF46565">
    <property type="entry name" value="Chaperone J-domain"/>
    <property type="match status" value="1"/>
</dbReference>
<reference evidence="9" key="1">
    <citation type="submission" date="2013-02" db="EMBL/GenBank/DDBJ databases">
        <authorList>
            <consortium name="The Broad Institute Genome Sequencing Platform"/>
            <person name="Cuomo C."/>
            <person name="Becnel J."/>
            <person name="Sanscrainte N."/>
            <person name="Walker B."/>
            <person name="Young S.K."/>
            <person name="Zeng Q."/>
            <person name="Gargeya S."/>
            <person name="Fitzgerald M."/>
            <person name="Haas B."/>
            <person name="Abouelleil A."/>
            <person name="Alvarado L."/>
            <person name="Arachchi H.M."/>
            <person name="Berlin A.M."/>
            <person name="Chapman S.B."/>
            <person name="Dewar J."/>
            <person name="Goldberg J."/>
            <person name="Griggs A."/>
            <person name="Gujja S."/>
            <person name="Hansen M."/>
            <person name="Howarth C."/>
            <person name="Imamovic A."/>
            <person name="Larimer J."/>
            <person name="McCowan C."/>
            <person name="Murphy C."/>
            <person name="Neiman D."/>
            <person name="Pearson M."/>
            <person name="Priest M."/>
            <person name="Roberts A."/>
            <person name="Saif S."/>
            <person name="Shea T."/>
            <person name="Sisk P."/>
            <person name="Sykes S."/>
            <person name="Wortman J."/>
            <person name="Nusbaum C."/>
            <person name="Birren B."/>
        </authorList>
    </citation>
    <scope>NUCLEOTIDE SEQUENCE [LARGE SCALE GENOMIC DNA]</scope>
    <source>
        <strain evidence="9">PRA339</strain>
    </source>
</reference>
<evidence type="ECO:0000256" key="1">
    <source>
        <dbReference type="ARBA" id="ARBA00022723"/>
    </source>
</evidence>
<dbReference type="Pfam" id="PF00684">
    <property type="entry name" value="DnaJ_CXXCXGXG"/>
    <property type="match status" value="1"/>
</dbReference>
<evidence type="ECO:0000259" key="7">
    <source>
        <dbReference type="PROSITE" id="PS51188"/>
    </source>
</evidence>
<dbReference type="CDD" id="cd10719">
    <property type="entry name" value="DnaJ_zf"/>
    <property type="match status" value="1"/>
</dbReference>
<dbReference type="SUPFAM" id="SSF57938">
    <property type="entry name" value="DnaJ/Hsp40 cysteine-rich domain"/>
    <property type="match status" value="1"/>
</dbReference>
<dbReference type="InterPro" id="IPR044713">
    <property type="entry name" value="DNJA1/2-like"/>
</dbReference>
<evidence type="ECO:0000256" key="5">
    <source>
        <dbReference type="PROSITE-ProRule" id="PRU00546"/>
    </source>
</evidence>
<dbReference type="HOGENOM" id="CLU_017633_0_7_1"/>
<reference evidence="8 9" key="2">
    <citation type="submission" date="2014-03" db="EMBL/GenBank/DDBJ databases">
        <title>The Genome Sequence of Anncaliia algerae insect isolate PRA339.</title>
        <authorList>
            <consortium name="The Broad Institute Genome Sequencing Platform"/>
            <consortium name="The Broad Institute Genome Sequencing Center for Infectious Disease"/>
            <person name="Cuomo C."/>
            <person name="Becnel J."/>
            <person name="Sanscrainte N."/>
            <person name="Walker B."/>
            <person name="Young S.K."/>
            <person name="Zeng Q."/>
            <person name="Gargeya S."/>
            <person name="Fitzgerald M."/>
            <person name="Haas B."/>
            <person name="Abouelleil A."/>
            <person name="Alvarado L."/>
            <person name="Arachchi H.M."/>
            <person name="Berlin A.M."/>
            <person name="Chapman S.B."/>
            <person name="Dewar J."/>
            <person name="Goldberg J."/>
            <person name="Griggs A."/>
            <person name="Gujja S."/>
            <person name="Hansen M."/>
            <person name="Howarth C."/>
            <person name="Imamovic A."/>
            <person name="Larimer J."/>
            <person name="McCowan C."/>
            <person name="Murphy C."/>
            <person name="Neiman D."/>
            <person name="Pearson M."/>
            <person name="Priest M."/>
            <person name="Roberts A."/>
            <person name="Saif S."/>
            <person name="Shea T."/>
            <person name="Sisk P."/>
            <person name="Sykes S."/>
            <person name="Wortman J."/>
            <person name="Nusbaum C."/>
            <person name="Birren B."/>
        </authorList>
    </citation>
    <scope>NUCLEOTIDE SEQUENCE [LARGE SCALE GENOMIC DNA]</scope>
    <source>
        <strain evidence="8 9">PRA339</strain>
    </source>
</reference>
<proteinExistence type="predicted"/>
<dbReference type="GO" id="GO:0006457">
    <property type="term" value="P:protein folding"/>
    <property type="evidence" value="ECO:0007669"/>
    <property type="project" value="InterPro"/>
</dbReference>
<keyword evidence="9" id="KW-1185">Reference proteome</keyword>
<dbReference type="GO" id="GO:0051082">
    <property type="term" value="F:unfolded protein binding"/>
    <property type="evidence" value="ECO:0007669"/>
    <property type="project" value="InterPro"/>
</dbReference>
<dbReference type="GO" id="GO:0030544">
    <property type="term" value="F:Hsp70 protein binding"/>
    <property type="evidence" value="ECO:0007669"/>
    <property type="project" value="InterPro"/>
</dbReference>
<dbReference type="Proteomes" id="UP000030655">
    <property type="component" value="Unassembled WGS sequence"/>
</dbReference>
<dbReference type="InterPro" id="IPR001305">
    <property type="entry name" value="HSP_DnaJ_Cys-rich_dom"/>
</dbReference>